<sequence length="133" mass="14473">MPSFRNAGSDMHLRACQGQSRPGLLILNSATFATTTAVLLSIEPCSTYHEFRGLNLLRVERTLLNSGTSNPGVKGLFPDPDGYFISRECYELAVKIFGFAVVGGYIMWPVERAVRSLNAVIPQTGATPPRINA</sequence>
<reference evidence="1 2" key="1">
    <citation type="journal article" date="2024" name="Ann. Entomol. Soc. Am.">
        <title>Genomic analyses of the southern and eastern yellowjacket wasps (Hymenoptera: Vespidae) reveal evolutionary signatures of social life.</title>
        <authorList>
            <person name="Catto M.A."/>
            <person name="Caine P.B."/>
            <person name="Orr S.E."/>
            <person name="Hunt B.G."/>
            <person name="Goodisman M.A.D."/>
        </authorList>
    </citation>
    <scope>NUCLEOTIDE SEQUENCE [LARGE SCALE GENOMIC DNA]</scope>
    <source>
        <strain evidence="1">233</strain>
        <tissue evidence="1">Head and thorax</tissue>
    </source>
</reference>
<protein>
    <submittedName>
        <fullName evidence="1">Uncharacterized protein</fullName>
    </submittedName>
</protein>
<evidence type="ECO:0000313" key="2">
    <source>
        <dbReference type="Proteomes" id="UP001607302"/>
    </source>
</evidence>
<evidence type="ECO:0000313" key="1">
    <source>
        <dbReference type="EMBL" id="KAL2725120.1"/>
    </source>
</evidence>
<organism evidence="1 2">
    <name type="scientific">Vespula squamosa</name>
    <name type="common">Southern yellow jacket</name>
    <name type="synonym">Wasp</name>
    <dbReference type="NCBI Taxonomy" id="30214"/>
    <lineage>
        <taxon>Eukaryota</taxon>
        <taxon>Metazoa</taxon>
        <taxon>Ecdysozoa</taxon>
        <taxon>Arthropoda</taxon>
        <taxon>Hexapoda</taxon>
        <taxon>Insecta</taxon>
        <taxon>Pterygota</taxon>
        <taxon>Neoptera</taxon>
        <taxon>Endopterygota</taxon>
        <taxon>Hymenoptera</taxon>
        <taxon>Apocrita</taxon>
        <taxon>Aculeata</taxon>
        <taxon>Vespoidea</taxon>
        <taxon>Vespidae</taxon>
        <taxon>Vespinae</taxon>
        <taxon>Vespula</taxon>
    </lineage>
</organism>
<dbReference type="AlphaFoldDB" id="A0ABD2AZI1"/>
<proteinExistence type="predicted"/>
<accession>A0ABD2AZI1</accession>
<feature type="non-terminal residue" evidence="1">
    <location>
        <position position="133"/>
    </location>
</feature>
<dbReference type="EMBL" id="JAUDFV010000138">
    <property type="protein sequence ID" value="KAL2725120.1"/>
    <property type="molecule type" value="Genomic_DNA"/>
</dbReference>
<gene>
    <name evidence="1" type="ORF">V1478_007793</name>
</gene>
<keyword evidence="2" id="KW-1185">Reference proteome</keyword>
<dbReference type="Proteomes" id="UP001607302">
    <property type="component" value="Unassembled WGS sequence"/>
</dbReference>
<name>A0ABD2AZI1_VESSQ</name>
<comment type="caution">
    <text evidence="1">The sequence shown here is derived from an EMBL/GenBank/DDBJ whole genome shotgun (WGS) entry which is preliminary data.</text>
</comment>